<dbReference type="EMBL" id="JAMXQS010000002">
    <property type="protein sequence ID" value="MCO6049257.1"/>
    <property type="molecule type" value="Genomic_DNA"/>
</dbReference>
<evidence type="ECO:0000256" key="1">
    <source>
        <dbReference type="ARBA" id="ARBA00023015"/>
    </source>
</evidence>
<dbReference type="Gene3D" id="1.10.10.10">
    <property type="entry name" value="Winged helix-like DNA-binding domain superfamily/Winged helix DNA-binding domain"/>
    <property type="match status" value="1"/>
</dbReference>
<dbReference type="InterPro" id="IPR005471">
    <property type="entry name" value="Tscrpt_reg_IclR_N"/>
</dbReference>
<dbReference type="PANTHER" id="PTHR30136">
    <property type="entry name" value="HELIX-TURN-HELIX TRANSCRIPTIONAL REGULATOR, ICLR FAMILY"/>
    <property type="match status" value="1"/>
</dbReference>
<feature type="domain" description="IclR-ED" evidence="4">
    <location>
        <begin position="58"/>
        <end position="237"/>
    </location>
</feature>
<gene>
    <name evidence="5" type="ORF">NGM99_05565</name>
</gene>
<dbReference type="Pfam" id="PF09339">
    <property type="entry name" value="HTH_IclR"/>
    <property type="match status" value="1"/>
</dbReference>
<dbReference type="InterPro" id="IPR050707">
    <property type="entry name" value="HTH_MetabolicPath_Reg"/>
</dbReference>
<evidence type="ECO:0000259" key="4">
    <source>
        <dbReference type="PROSITE" id="PS51078"/>
    </source>
</evidence>
<dbReference type="PANTHER" id="PTHR30136:SF35">
    <property type="entry name" value="HTH-TYPE TRANSCRIPTIONAL REGULATOR RV1719"/>
    <property type="match status" value="1"/>
</dbReference>
<reference evidence="5 6" key="1">
    <citation type="submission" date="2022-06" db="EMBL/GenBank/DDBJ databases">
        <title>Mesorhizobium sp. strain RP14 Genome sequencing and assembly.</title>
        <authorList>
            <person name="Kim I."/>
        </authorList>
    </citation>
    <scope>NUCLEOTIDE SEQUENCE [LARGE SCALE GENOMIC DNA]</scope>
    <source>
        <strain evidence="6">RP14(2022)</strain>
    </source>
</reference>
<comment type="caution">
    <text evidence="5">The sequence shown here is derived from an EMBL/GenBank/DDBJ whole genome shotgun (WGS) entry which is preliminary data.</text>
</comment>
<accession>A0ABT1C350</accession>
<sequence>MAKLFAYLNNHNQPVRVADLAKALSAPRSSIYELVSVLSKEGLLEFCGEGNKVFFGKLMYVYGANFLSQNSILREGQLEVDRLALETHETFELCTLNQNRQAILYTRLGPRPMRIGSEIGSQFPLPWTASGRLLLSHMDEEAIDSLVLPEDYILPNGSVVDSGKFKNECRDALGAEIVVTQGLINTFTQCLAAPLKGSSGLIEATLCCVLPIDVDGDHKSFISAALKESASRLSRRT</sequence>
<dbReference type="InterPro" id="IPR029016">
    <property type="entry name" value="GAF-like_dom_sf"/>
</dbReference>
<evidence type="ECO:0000313" key="5">
    <source>
        <dbReference type="EMBL" id="MCO6049257.1"/>
    </source>
</evidence>
<keyword evidence="2" id="KW-0238">DNA-binding</keyword>
<evidence type="ECO:0000256" key="2">
    <source>
        <dbReference type="ARBA" id="ARBA00023125"/>
    </source>
</evidence>
<dbReference type="SUPFAM" id="SSF46785">
    <property type="entry name" value="Winged helix' DNA-binding domain"/>
    <property type="match status" value="1"/>
</dbReference>
<keyword evidence="3" id="KW-0804">Transcription</keyword>
<dbReference type="InterPro" id="IPR036388">
    <property type="entry name" value="WH-like_DNA-bd_sf"/>
</dbReference>
<dbReference type="RefSeq" id="WP_252816831.1">
    <property type="nucleotide sequence ID" value="NZ_JAMXQS010000002.1"/>
</dbReference>
<dbReference type="Pfam" id="PF01614">
    <property type="entry name" value="IclR_C"/>
    <property type="match status" value="1"/>
</dbReference>
<dbReference type="Gene3D" id="3.30.450.40">
    <property type="match status" value="1"/>
</dbReference>
<evidence type="ECO:0000313" key="6">
    <source>
        <dbReference type="Proteomes" id="UP001205906"/>
    </source>
</evidence>
<name>A0ABT1C350_9HYPH</name>
<organism evidence="5 6">
    <name type="scientific">Mesorhizobium liriopis</name>
    <dbReference type="NCBI Taxonomy" id="2953882"/>
    <lineage>
        <taxon>Bacteria</taxon>
        <taxon>Pseudomonadati</taxon>
        <taxon>Pseudomonadota</taxon>
        <taxon>Alphaproteobacteria</taxon>
        <taxon>Hyphomicrobiales</taxon>
        <taxon>Phyllobacteriaceae</taxon>
        <taxon>Mesorhizobium</taxon>
    </lineage>
</organism>
<dbReference type="InterPro" id="IPR036390">
    <property type="entry name" value="WH_DNA-bd_sf"/>
</dbReference>
<dbReference type="SUPFAM" id="SSF55781">
    <property type="entry name" value="GAF domain-like"/>
    <property type="match status" value="1"/>
</dbReference>
<proteinExistence type="predicted"/>
<protein>
    <submittedName>
        <fullName evidence="5">IclR family transcriptional regulator</fullName>
    </submittedName>
</protein>
<dbReference type="PROSITE" id="PS51078">
    <property type="entry name" value="ICLR_ED"/>
    <property type="match status" value="1"/>
</dbReference>
<keyword evidence="1" id="KW-0805">Transcription regulation</keyword>
<dbReference type="Proteomes" id="UP001205906">
    <property type="component" value="Unassembled WGS sequence"/>
</dbReference>
<dbReference type="InterPro" id="IPR014757">
    <property type="entry name" value="Tscrpt_reg_IclR_C"/>
</dbReference>
<evidence type="ECO:0000256" key="3">
    <source>
        <dbReference type="ARBA" id="ARBA00023163"/>
    </source>
</evidence>
<keyword evidence="6" id="KW-1185">Reference proteome</keyword>